<comment type="caution">
    <text evidence="1">The sequence shown here is derived from an EMBL/GenBank/DDBJ whole genome shotgun (WGS) entry which is preliminary data.</text>
</comment>
<accession>A0A7Z0WFI0</accession>
<sequence>MSGETERPALRVVRGEPTDAEVVALVTALAAVSAPPPPAARPRSRWADRAAGLRAPLAHGPDAWRAATRRS</sequence>
<dbReference type="InterPro" id="IPR032716">
    <property type="entry name" value="ACC_epsilon"/>
</dbReference>
<name>A0A7Z0WFI0_9PSEU</name>
<organism evidence="1 2">
    <name type="scientific">Actinophytocola xinjiangensis</name>
    <dbReference type="NCBI Taxonomy" id="485602"/>
    <lineage>
        <taxon>Bacteria</taxon>
        <taxon>Bacillati</taxon>
        <taxon>Actinomycetota</taxon>
        <taxon>Actinomycetes</taxon>
        <taxon>Pseudonocardiales</taxon>
        <taxon>Pseudonocardiaceae</taxon>
    </lineage>
</organism>
<keyword evidence="2" id="KW-1185">Reference proteome</keyword>
<evidence type="ECO:0000313" key="1">
    <source>
        <dbReference type="EMBL" id="OLF04281.1"/>
    </source>
</evidence>
<dbReference type="EMBL" id="MSIF01000050">
    <property type="protein sequence ID" value="OLF04281.1"/>
    <property type="molecule type" value="Genomic_DNA"/>
</dbReference>
<dbReference type="Proteomes" id="UP000185696">
    <property type="component" value="Unassembled WGS sequence"/>
</dbReference>
<reference evidence="1 2" key="1">
    <citation type="submission" date="2016-12" db="EMBL/GenBank/DDBJ databases">
        <title>The draft genome sequence of Actinophytocola xinjiangensis.</title>
        <authorList>
            <person name="Wang W."/>
            <person name="Yuan L."/>
        </authorList>
    </citation>
    <scope>NUCLEOTIDE SEQUENCE [LARGE SCALE GENOMIC DNA]</scope>
    <source>
        <strain evidence="1 2">CGMCC 4.4663</strain>
    </source>
</reference>
<dbReference type="Pfam" id="PF13822">
    <property type="entry name" value="ACC_epsilon"/>
    <property type="match status" value="1"/>
</dbReference>
<dbReference type="RefSeq" id="WP_075138608.1">
    <property type="nucleotide sequence ID" value="NZ_MSIF01000050.1"/>
</dbReference>
<protein>
    <submittedName>
        <fullName evidence="1">Acetyl-CoA carboxylase biotin carboxyl carrier protein subunit</fullName>
    </submittedName>
</protein>
<dbReference type="AlphaFoldDB" id="A0A7Z0WFI0"/>
<evidence type="ECO:0000313" key="2">
    <source>
        <dbReference type="Proteomes" id="UP000185696"/>
    </source>
</evidence>
<gene>
    <name evidence="1" type="ORF">BLA60_41530</name>
</gene>
<proteinExistence type="predicted"/>
<dbReference type="GO" id="GO:0003989">
    <property type="term" value="F:acetyl-CoA carboxylase activity"/>
    <property type="evidence" value="ECO:0007669"/>
    <property type="project" value="InterPro"/>
</dbReference>
<dbReference type="GO" id="GO:0004658">
    <property type="term" value="F:propionyl-CoA carboxylase activity"/>
    <property type="evidence" value="ECO:0007669"/>
    <property type="project" value="InterPro"/>
</dbReference>